<dbReference type="AlphaFoldDB" id="A0A2P2PEA5"/>
<reference evidence="1" key="1">
    <citation type="submission" date="2018-02" db="EMBL/GenBank/DDBJ databases">
        <title>Rhizophora mucronata_Transcriptome.</title>
        <authorList>
            <person name="Meera S.P."/>
            <person name="Sreeshan A."/>
            <person name="Augustine A."/>
        </authorList>
    </citation>
    <scope>NUCLEOTIDE SEQUENCE</scope>
    <source>
        <tissue evidence="1">Leaf</tissue>
    </source>
</reference>
<evidence type="ECO:0000313" key="1">
    <source>
        <dbReference type="EMBL" id="MBX53032.1"/>
    </source>
</evidence>
<accession>A0A2P2PEA5</accession>
<organism evidence="1">
    <name type="scientific">Rhizophora mucronata</name>
    <name type="common">Asiatic mangrove</name>
    <dbReference type="NCBI Taxonomy" id="61149"/>
    <lineage>
        <taxon>Eukaryota</taxon>
        <taxon>Viridiplantae</taxon>
        <taxon>Streptophyta</taxon>
        <taxon>Embryophyta</taxon>
        <taxon>Tracheophyta</taxon>
        <taxon>Spermatophyta</taxon>
        <taxon>Magnoliopsida</taxon>
        <taxon>eudicotyledons</taxon>
        <taxon>Gunneridae</taxon>
        <taxon>Pentapetalae</taxon>
        <taxon>rosids</taxon>
        <taxon>fabids</taxon>
        <taxon>Malpighiales</taxon>
        <taxon>Rhizophoraceae</taxon>
        <taxon>Rhizophora</taxon>
    </lineage>
</organism>
<name>A0A2P2PEA5_RHIMU</name>
<sequence length="22" mass="2537">MCWGSDFCPGDCTFECSIHNHF</sequence>
<dbReference type="EMBL" id="GGEC01072548">
    <property type="protein sequence ID" value="MBX53032.1"/>
    <property type="molecule type" value="Transcribed_RNA"/>
</dbReference>
<protein>
    <submittedName>
        <fullName evidence="1">Uncharacterized protein</fullName>
    </submittedName>
</protein>
<proteinExistence type="predicted"/>